<gene>
    <name evidence="1" type="ORF">ACI1P1_14215</name>
</gene>
<organism evidence="1 2">
    <name type="scientific">Paenibacillus mesotrionivorans</name>
    <dbReference type="NCBI Taxonomy" id="3160968"/>
    <lineage>
        <taxon>Bacteria</taxon>
        <taxon>Bacillati</taxon>
        <taxon>Bacillota</taxon>
        <taxon>Bacilli</taxon>
        <taxon>Bacillales</taxon>
        <taxon>Paenibacillaceae</taxon>
        <taxon>Paenibacillus</taxon>
    </lineage>
</organism>
<evidence type="ECO:0000313" key="2">
    <source>
        <dbReference type="Proteomes" id="UP001631969"/>
    </source>
</evidence>
<reference evidence="1" key="1">
    <citation type="submission" date="2024-12" db="EMBL/GenBank/DDBJ databases">
        <authorList>
            <person name="Wu N."/>
        </authorList>
    </citation>
    <scope>NUCLEOTIDE SEQUENCE</scope>
    <source>
        <strain evidence="1">P15</strain>
    </source>
</reference>
<dbReference type="EMBL" id="JBJURJ010000008">
    <property type="protein sequence ID" value="MFM9329444.1"/>
    <property type="molecule type" value="Genomic_DNA"/>
</dbReference>
<evidence type="ECO:0000313" key="1">
    <source>
        <dbReference type="EMBL" id="MFM9329444.1"/>
    </source>
</evidence>
<accession>A0ACC7P1F7</accession>
<keyword evidence="2" id="KW-1185">Reference proteome</keyword>
<sequence>MAIVRKSILIFSVALFIVGCSQTNEPQVSTNNQTGSWNITFIDSLTGQEVPEGKIIINETKQAFEIREGSHSVSLPDIASLHSNGEFQMGYTVLSYAKGYLPRIDHNLLINSNDTVALQLELQRIGGNEAFTEFFHPSSMNAATDFINHYLGSIPYE</sequence>
<comment type="caution">
    <text evidence="1">The sequence shown here is derived from an EMBL/GenBank/DDBJ whole genome shotgun (WGS) entry which is preliminary data.</text>
</comment>
<protein>
    <submittedName>
        <fullName evidence="1">Uncharacterized protein</fullName>
    </submittedName>
</protein>
<dbReference type="Proteomes" id="UP001631969">
    <property type="component" value="Unassembled WGS sequence"/>
</dbReference>
<name>A0ACC7P1F7_9BACL</name>
<proteinExistence type="predicted"/>